<evidence type="ECO:0000256" key="3">
    <source>
        <dbReference type="ARBA" id="ARBA00009135"/>
    </source>
</evidence>
<evidence type="ECO:0000256" key="7">
    <source>
        <dbReference type="ARBA" id="ARBA00023125"/>
    </source>
</evidence>
<accession>A0A2K5NF84</accession>
<organism evidence="14 15">
    <name type="scientific">Cercocebus atys</name>
    <name type="common">Sooty mangabey</name>
    <name type="synonym">Cercocebus torquatus atys</name>
    <dbReference type="NCBI Taxonomy" id="9531"/>
    <lineage>
        <taxon>Eukaryota</taxon>
        <taxon>Metazoa</taxon>
        <taxon>Chordata</taxon>
        <taxon>Craniata</taxon>
        <taxon>Vertebrata</taxon>
        <taxon>Euteleostomi</taxon>
        <taxon>Mammalia</taxon>
        <taxon>Eutheria</taxon>
        <taxon>Euarchontoglires</taxon>
        <taxon>Primates</taxon>
        <taxon>Haplorrhini</taxon>
        <taxon>Catarrhini</taxon>
        <taxon>Cercopithecidae</taxon>
        <taxon>Cercopithecinae</taxon>
        <taxon>Cercocebus</taxon>
    </lineage>
</organism>
<name>A0A2K5NF84_CERAT</name>
<protein>
    <recommendedName>
        <fullName evidence="4">PCNA-interacting partner</fullName>
    </recommendedName>
    <alternativeName>
        <fullName evidence="10">PARP-1 binding protein</fullName>
    </alternativeName>
    <alternativeName>
        <fullName evidence="11">PARP1-binding protein</fullName>
    </alternativeName>
</protein>
<evidence type="ECO:0000256" key="10">
    <source>
        <dbReference type="ARBA" id="ARBA00031632"/>
    </source>
</evidence>
<evidence type="ECO:0000256" key="13">
    <source>
        <dbReference type="SAM" id="MobiDB-lite"/>
    </source>
</evidence>
<dbReference type="GO" id="GO:0005737">
    <property type="term" value="C:cytoplasm"/>
    <property type="evidence" value="ECO:0007669"/>
    <property type="project" value="UniProtKB-SubCell"/>
</dbReference>
<proteinExistence type="inferred from homology"/>
<sequence length="634" mass="70779">MAVLNQKSVLDMIKEFRKNWRALCNSERTTLCGADSMLLALQLSMAESNKQHSGEFTVSLSDVLLTWKYLLHEKLNLPVENMDVTDHYEDIRKIYDDFLENSNMLDLIDVYKKCRILTSNCENNKTICPGSTIQPLLERGSLLLSRPDLLAPGEDPPVSASLTQDWSLNLGLPGIPITKLAAAMRQLLDFLSGKQYAVGDETDLSIPTSPTSKYNQDNEKVQLLARKIIFSYLNLLVNSKNDLAVAHILNIPDRGLGREAFTDLKHAAREKQMSIFLVATSFIRTIELGGKGYAPPPSDPLRTHVKGLSNFINFIDKLDEILGEIPNPSIAGGQILSVIKMQLIKGRNSRDPFYKAIEEVAQDLDLRIKNIINSQEGVVAVSTTDISPARPKSHAINHGTAYCGRDTVKTLLVLLDEEAASAPTKNKAELLYDEENTIHHNGTSILTLFRSPTQVNNSIKPLRERICKSMQEKKIKMKQTLIRSQFACTYKDDYMISKDNWNNVNLASKPLCVLHMENDLSEGVNSSVGRSTIGMSFGNVHLDRSKNEKVSRKSTSQTGNKSSKRKQVDLDGENILCDNGNEPPQHKNVKIPKKSNDSQNKLYSKLAKVAKSNKCTAKDKLIPGQAKLTQFFRL</sequence>
<evidence type="ECO:0000313" key="15">
    <source>
        <dbReference type="Proteomes" id="UP000233060"/>
    </source>
</evidence>
<dbReference type="PANTHER" id="PTHR32121">
    <property type="entry name" value="PCNA-INTERACTING PARTNER"/>
    <property type="match status" value="1"/>
</dbReference>
<dbReference type="Proteomes" id="UP000233060">
    <property type="component" value="Unassembled WGS sequence"/>
</dbReference>
<dbReference type="Ensembl" id="ENSCATT00000060370.1">
    <property type="protein sequence ID" value="ENSCATP00000036081.1"/>
    <property type="gene ID" value="ENSCATG00000040864.1"/>
</dbReference>
<dbReference type="AlphaFoldDB" id="A0A2K5NF84"/>
<dbReference type="Bgee" id="ENSCATG00000040864">
    <property type="expression patterns" value="Expressed in bone marrow and 8 other cell types or tissues"/>
</dbReference>
<comment type="similarity">
    <text evidence="3">Belongs to the PARI family.</text>
</comment>
<keyword evidence="6" id="KW-0227">DNA damage</keyword>
<keyword evidence="7" id="KW-0238">DNA-binding</keyword>
<evidence type="ECO:0000256" key="12">
    <source>
        <dbReference type="ARBA" id="ARBA00063564"/>
    </source>
</evidence>
<keyword evidence="15" id="KW-1185">Reference proteome</keyword>
<dbReference type="SUPFAM" id="SSF52540">
    <property type="entry name" value="P-loop containing nucleoside triphosphate hydrolases"/>
    <property type="match status" value="1"/>
</dbReference>
<dbReference type="InterPro" id="IPR027417">
    <property type="entry name" value="P-loop_NTPase"/>
</dbReference>
<reference evidence="14" key="2">
    <citation type="submission" date="2025-09" db="UniProtKB">
        <authorList>
            <consortium name="Ensembl"/>
        </authorList>
    </citation>
    <scope>IDENTIFICATION</scope>
</reference>
<dbReference type="GO" id="GO:0003677">
    <property type="term" value="F:DNA binding"/>
    <property type="evidence" value="ECO:0007669"/>
    <property type="project" value="UniProtKB-KW"/>
</dbReference>
<dbReference type="GO" id="GO:0006281">
    <property type="term" value="P:DNA repair"/>
    <property type="evidence" value="ECO:0007669"/>
    <property type="project" value="UniProtKB-KW"/>
</dbReference>
<dbReference type="InterPro" id="IPR038932">
    <property type="entry name" value="PARPBP"/>
</dbReference>
<dbReference type="OMA" id="CSSQVKM"/>
<dbReference type="GeneTree" id="ENSGT00390000006088"/>
<evidence type="ECO:0000256" key="2">
    <source>
        <dbReference type="ARBA" id="ARBA00004496"/>
    </source>
</evidence>
<keyword evidence="9" id="KW-0539">Nucleus</keyword>
<dbReference type="GO" id="GO:0005654">
    <property type="term" value="C:nucleoplasm"/>
    <property type="evidence" value="ECO:0007669"/>
    <property type="project" value="Ensembl"/>
</dbReference>
<evidence type="ECO:0000256" key="4">
    <source>
        <dbReference type="ARBA" id="ARBA00014320"/>
    </source>
</evidence>
<keyword evidence="5" id="KW-0963">Cytoplasm</keyword>
<evidence type="ECO:0000256" key="11">
    <source>
        <dbReference type="ARBA" id="ARBA00032731"/>
    </source>
</evidence>
<dbReference type="GO" id="GO:2000042">
    <property type="term" value="P:negative regulation of double-strand break repair via homologous recombination"/>
    <property type="evidence" value="ECO:0007669"/>
    <property type="project" value="Ensembl"/>
</dbReference>
<evidence type="ECO:0000256" key="8">
    <source>
        <dbReference type="ARBA" id="ARBA00023204"/>
    </source>
</evidence>
<dbReference type="Gene3D" id="1.10.486.10">
    <property type="entry name" value="PCRA, domain 4"/>
    <property type="match status" value="1"/>
</dbReference>
<evidence type="ECO:0000256" key="1">
    <source>
        <dbReference type="ARBA" id="ARBA00004123"/>
    </source>
</evidence>
<dbReference type="FunFam" id="1.10.486.10:FF:000004">
    <property type="entry name" value="PCNA-interacting partner isoform X3"/>
    <property type="match status" value="1"/>
</dbReference>
<evidence type="ECO:0000313" key="14">
    <source>
        <dbReference type="Ensembl" id="ENSCATP00000036081.1"/>
    </source>
</evidence>
<dbReference type="GO" id="GO:0000785">
    <property type="term" value="C:chromatin"/>
    <property type="evidence" value="ECO:0007669"/>
    <property type="project" value="Ensembl"/>
</dbReference>
<comment type="subunit">
    <text evidence="12">Interacts with RAD51 and PCNA. Interacts with PARP1. Interacts with TASOR.</text>
</comment>
<keyword evidence="8" id="KW-0234">DNA repair</keyword>
<feature type="compositionally biased region" description="Basic and acidic residues" evidence="13">
    <location>
        <begin position="541"/>
        <end position="551"/>
    </location>
</feature>
<feature type="region of interest" description="Disordered" evidence="13">
    <location>
        <begin position="539"/>
        <end position="599"/>
    </location>
</feature>
<gene>
    <name evidence="14" type="primary">PARPBP</name>
</gene>
<evidence type="ECO:0000256" key="5">
    <source>
        <dbReference type="ARBA" id="ARBA00022490"/>
    </source>
</evidence>
<evidence type="ECO:0000256" key="6">
    <source>
        <dbReference type="ARBA" id="ARBA00022763"/>
    </source>
</evidence>
<dbReference type="STRING" id="9531.ENSCATP00000036081"/>
<comment type="subcellular location">
    <subcellularLocation>
        <location evidence="2">Cytoplasm</location>
    </subcellularLocation>
    <subcellularLocation>
        <location evidence="1">Nucleus</location>
    </subcellularLocation>
</comment>
<evidence type="ECO:0000256" key="9">
    <source>
        <dbReference type="ARBA" id="ARBA00023242"/>
    </source>
</evidence>
<reference evidence="14" key="1">
    <citation type="submission" date="2025-08" db="UniProtKB">
        <authorList>
            <consortium name="Ensembl"/>
        </authorList>
    </citation>
    <scope>IDENTIFICATION</scope>
</reference>
<dbReference type="PANTHER" id="PTHR32121:SF0">
    <property type="entry name" value="PCNA-INTERACTING PARTNER"/>
    <property type="match status" value="1"/>
</dbReference>